<dbReference type="Pfam" id="PF25361">
    <property type="entry name" value="AAA_lid_RFC1"/>
    <property type="match status" value="1"/>
</dbReference>
<evidence type="ECO:0000313" key="10">
    <source>
        <dbReference type="EMBL" id="CAF1332137.1"/>
    </source>
</evidence>
<dbReference type="GO" id="GO:0005634">
    <property type="term" value="C:nucleus"/>
    <property type="evidence" value="ECO:0007669"/>
    <property type="project" value="UniProtKB-SubCell"/>
</dbReference>
<dbReference type="GO" id="GO:0003689">
    <property type="term" value="F:DNA clamp loader activity"/>
    <property type="evidence" value="ECO:0007669"/>
    <property type="project" value="InterPro"/>
</dbReference>
<dbReference type="Pfam" id="PF00533">
    <property type="entry name" value="BRCT"/>
    <property type="match status" value="1"/>
</dbReference>
<reference evidence="10" key="1">
    <citation type="submission" date="2021-02" db="EMBL/GenBank/DDBJ databases">
        <authorList>
            <person name="Nowell W R."/>
        </authorList>
    </citation>
    <scope>NUCLEOTIDE SEQUENCE</scope>
</reference>
<dbReference type="InterPro" id="IPR027417">
    <property type="entry name" value="P-loop_NTPase"/>
</dbReference>
<dbReference type="InterPro" id="IPR008921">
    <property type="entry name" value="DNA_pol3_clamp-load_cplx_C"/>
</dbReference>
<evidence type="ECO:0000256" key="5">
    <source>
        <dbReference type="ARBA" id="ARBA00022741"/>
    </source>
</evidence>
<feature type="region of interest" description="Disordered" evidence="8">
    <location>
        <begin position="692"/>
        <end position="728"/>
    </location>
</feature>
<dbReference type="FunFam" id="3.40.50.300:FF:000395">
    <property type="entry name" value="Replication factor C subunit 1"/>
    <property type="match status" value="1"/>
</dbReference>
<dbReference type="InterPro" id="IPR036420">
    <property type="entry name" value="BRCT_dom_sf"/>
</dbReference>
<dbReference type="Pfam" id="PF08519">
    <property type="entry name" value="RFC1"/>
    <property type="match status" value="1"/>
</dbReference>
<dbReference type="SMART" id="SM00382">
    <property type="entry name" value="AAA"/>
    <property type="match status" value="1"/>
</dbReference>
<feature type="compositionally biased region" description="Basic and acidic residues" evidence="8">
    <location>
        <begin position="705"/>
        <end position="716"/>
    </location>
</feature>
<evidence type="ECO:0000313" key="11">
    <source>
        <dbReference type="Proteomes" id="UP000663855"/>
    </source>
</evidence>
<dbReference type="AlphaFoldDB" id="A0A815FZP3"/>
<name>A0A815FZP3_9BILA</name>
<dbReference type="EMBL" id="CAJNOV010008693">
    <property type="protein sequence ID" value="CAF1332137.1"/>
    <property type="molecule type" value="Genomic_DNA"/>
</dbReference>
<dbReference type="GO" id="GO:0016887">
    <property type="term" value="F:ATP hydrolysis activity"/>
    <property type="evidence" value="ECO:0007669"/>
    <property type="project" value="InterPro"/>
</dbReference>
<dbReference type="GO" id="GO:0006281">
    <property type="term" value="P:DNA repair"/>
    <property type="evidence" value="ECO:0007669"/>
    <property type="project" value="InterPro"/>
</dbReference>
<dbReference type="PANTHER" id="PTHR23389">
    <property type="entry name" value="CHROMOSOME TRANSMISSION FIDELITY FACTOR 18"/>
    <property type="match status" value="1"/>
</dbReference>
<evidence type="ECO:0000256" key="7">
    <source>
        <dbReference type="ARBA" id="ARBA00023242"/>
    </source>
</evidence>
<dbReference type="FunFam" id="3.40.50.10190:FF:000001">
    <property type="entry name" value="Replication factor C subunit 1"/>
    <property type="match status" value="1"/>
</dbReference>
<dbReference type="GO" id="GO:0005524">
    <property type="term" value="F:ATP binding"/>
    <property type="evidence" value="ECO:0007669"/>
    <property type="project" value="UniProtKB-KW"/>
</dbReference>
<dbReference type="Pfam" id="PF00004">
    <property type="entry name" value="AAA"/>
    <property type="match status" value="1"/>
</dbReference>
<feature type="domain" description="BRCT" evidence="9">
    <location>
        <begin position="78"/>
        <end position="158"/>
    </location>
</feature>
<keyword evidence="4" id="KW-0235">DNA replication</keyword>
<dbReference type="SUPFAM" id="SSF48019">
    <property type="entry name" value="post-AAA+ oligomerization domain-like"/>
    <property type="match status" value="1"/>
</dbReference>
<keyword evidence="5" id="KW-0547">Nucleotide-binding</keyword>
<evidence type="ECO:0000256" key="6">
    <source>
        <dbReference type="ARBA" id="ARBA00022840"/>
    </source>
</evidence>
<gene>
    <name evidence="10" type="ORF">CJN711_LOCUS18479</name>
</gene>
<comment type="similarity">
    <text evidence="2">Belongs to the activator 1 large subunit family.</text>
</comment>
<dbReference type="InterPro" id="IPR013725">
    <property type="entry name" value="DNA_replication_fac_RFC1_C"/>
</dbReference>
<dbReference type="InterPro" id="IPR003593">
    <property type="entry name" value="AAA+_ATPase"/>
</dbReference>
<evidence type="ECO:0000259" key="9">
    <source>
        <dbReference type="PROSITE" id="PS50172"/>
    </source>
</evidence>
<keyword evidence="7" id="KW-0539">Nucleus</keyword>
<dbReference type="InterPro" id="IPR001357">
    <property type="entry name" value="BRCT_dom"/>
</dbReference>
<feature type="region of interest" description="Disordered" evidence="8">
    <location>
        <begin position="1"/>
        <end position="30"/>
    </location>
</feature>
<evidence type="ECO:0000256" key="2">
    <source>
        <dbReference type="ARBA" id="ARBA00006116"/>
    </source>
</evidence>
<keyword evidence="6" id="KW-0067">ATP-binding</keyword>
<comment type="caution">
    <text evidence="10">The sequence shown here is derived from an EMBL/GenBank/DDBJ whole genome shotgun (WGS) entry which is preliminary data.</text>
</comment>
<sequence>MMPRKGQKRKLKNDESSSPSKKTSHNDDHAIIEAATISATPTAKQLDPKQRQQQAKAYKNFLNRGGPDAPGSKEIPQGADGCLKSLTFVITGVLSSLERDECTKIIQCYGGRVTTAVSGKTDYLMVGRDSGKTKTDRAEKLRIKIISEDNLLEMIQTRPGNTNVNIKSTFIKKSASDENNSPVPIPLSKLKFYKPDDGILWVDKYKPTSLGQIVGQQTDKSSMKKLIYFLTNWHTWHAKPTTNKRKKTEAISSTDPSQFKAVLLTGPPGVGKTRTAQLVCKALSLPYIEQNASDNRSRITMKKIEINSALLTDHYQAMNQHVLIMDEVDGVTGNEDRGGIQALIELIQTTRIPIIFIANDRQAVKMRTLISHCYEIKFERPSFLNVKSFILDICSREHIHILHSSLDNLINGCNRDIRKIIHSLNLYYKESSSTVSNVVNAEKALSTSSFDACMKMFSSSNISLIDKTNLYFHDSSFLPLLIQDNYIRVVPSMTSERKPIGTRQRIELISKAADSLTFGDICSKLNFTNGSRSLIGYQSMFSGVIPTTYLNGTLNVVQFPAWFGFMQQEKSTDRHLIELETHCSLKTMTIDRKEFNLDYLPVLNFLLNHYLHKKNIKTCLELMNNYYLNSDDLQLIFSMTSYRKLNLHNNELDTKIKTLLRKSLEKQHHRTPFKQININNIKPGLVGAREDDDDYNMTISDDDNKENINPESEMIKPMKPHPKRRRKK</sequence>
<feature type="compositionally biased region" description="Basic residues" evidence="8">
    <location>
        <begin position="718"/>
        <end position="728"/>
    </location>
</feature>
<evidence type="ECO:0000256" key="1">
    <source>
        <dbReference type="ARBA" id="ARBA00004123"/>
    </source>
</evidence>
<dbReference type="Gene3D" id="3.40.50.10190">
    <property type="entry name" value="BRCT domain"/>
    <property type="match status" value="1"/>
</dbReference>
<dbReference type="InterPro" id="IPR003959">
    <property type="entry name" value="ATPase_AAA_core"/>
</dbReference>
<feature type="compositionally biased region" description="Basic residues" evidence="8">
    <location>
        <begin position="1"/>
        <end position="11"/>
    </location>
</feature>
<dbReference type="CDD" id="cd00009">
    <property type="entry name" value="AAA"/>
    <property type="match status" value="1"/>
</dbReference>
<organism evidence="10 11">
    <name type="scientific">Rotaria magnacalcarata</name>
    <dbReference type="NCBI Taxonomy" id="392030"/>
    <lineage>
        <taxon>Eukaryota</taxon>
        <taxon>Metazoa</taxon>
        <taxon>Spiralia</taxon>
        <taxon>Gnathifera</taxon>
        <taxon>Rotifera</taxon>
        <taxon>Eurotatoria</taxon>
        <taxon>Bdelloidea</taxon>
        <taxon>Philodinida</taxon>
        <taxon>Philodinidae</taxon>
        <taxon>Rotaria</taxon>
    </lineage>
</organism>
<dbReference type="SUPFAM" id="SSF52113">
    <property type="entry name" value="BRCT domain"/>
    <property type="match status" value="1"/>
</dbReference>
<dbReference type="SUPFAM" id="SSF52540">
    <property type="entry name" value="P-loop containing nucleoside triphosphate hydrolases"/>
    <property type="match status" value="1"/>
</dbReference>
<protein>
    <recommendedName>
        <fullName evidence="3">Replication factor C subunit 1</fullName>
    </recommendedName>
</protein>
<dbReference type="PANTHER" id="PTHR23389:SF6">
    <property type="entry name" value="REPLICATION FACTOR C SUBUNIT 1"/>
    <property type="match status" value="1"/>
</dbReference>
<feature type="compositionally biased region" description="Acidic residues" evidence="8">
    <location>
        <begin position="692"/>
        <end position="704"/>
    </location>
</feature>
<dbReference type="SMART" id="SM00292">
    <property type="entry name" value="BRCT"/>
    <property type="match status" value="1"/>
</dbReference>
<dbReference type="Gene3D" id="1.10.8.60">
    <property type="match status" value="1"/>
</dbReference>
<dbReference type="PROSITE" id="PS50172">
    <property type="entry name" value="BRCT"/>
    <property type="match status" value="1"/>
</dbReference>
<dbReference type="Proteomes" id="UP000663855">
    <property type="component" value="Unassembled WGS sequence"/>
</dbReference>
<evidence type="ECO:0000256" key="3">
    <source>
        <dbReference type="ARBA" id="ARBA00020401"/>
    </source>
</evidence>
<accession>A0A815FZP3</accession>
<evidence type="ECO:0000256" key="4">
    <source>
        <dbReference type="ARBA" id="ARBA00022705"/>
    </source>
</evidence>
<dbReference type="InterPro" id="IPR012178">
    <property type="entry name" value="RFC1"/>
</dbReference>
<dbReference type="Gene3D" id="3.40.50.300">
    <property type="entry name" value="P-loop containing nucleotide triphosphate hydrolases"/>
    <property type="match status" value="1"/>
</dbReference>
<comment type="subcellular location">
    <subcellularLocation>
        <location evidence="1">Nucleus</location>
    </subcellularLocation>
</comment>
<dbReference type="GO" id="GO:0005663">
    <property type="term" value="C:DNA replication factor C complex"/>
    <property type="evidence" value="ECO:0007669"/>
    <property type="project" value="InterPro"/>
</dbReference>
<dbReference type="GO" id="GO:0006260">
    <property type="term" value="P:DNA replication"/>
    <property type="evidence" value="ECO:0007669"/>
    <property type="project" value="UniProtKB-KW"/>
</dbReference>
<evidence type="ECO:0000256" key="8">
    <source>
        <dbReference type="SAM" id="MobiDB-lite"/>
    </source>
</evidence>
<dbReference type="GO" id="GO:0003677">
    <property type="term" value="F:DNA binding"/>
    <property type="evidence" value="ECO:0007669"/>
    <property type="project" value="InterPro"/>
</dbReference>
<dbReference type="Gene3D" id="1.20.272.10">
    <property type="match status" value="1"/>
</dbReference>
<proteinExistence type="inferred from homology"/>
<dbReference type="PIRSF" id="PIRSF036578">
    <property type="entry name" value="RFC1"/>
    <property type="match status" value="1"/>
</dbReference>